<reference evidence="1" key="1">
    <citation type="submission" date="2007-07" db="EMBL/GenBank/DDBJ databases">
        <title>PCAP assembly of the Caenorhabditis remanei genome.</title>
        <authorList>
            <consortium name="The Caenorhabditis remanei Sequencing Consortium"/>
            <person name="Wilson R.K."/>
        </authorList>
    </citation>
    <scope>NUCLEOTIDE SEQUENCE [LARGE SCALE GENOMIC DNA]</scope>
    <source>
        <strain evidence="1">PB4641</strain>
    </source>
</reference>
<organism evidence="2">
    <name type="scientific">Caenorhabditis remanei</name>
    <name type="common">Caenorhabditis vulgaris</name>
    <dbReference type="NCBI Taxonomy" id="31234"/>
    <lineage>
        <taxon>Eukaryota</taxon>
        <taxon>Metazoa</taxon>
        <taxon>Ecdysozoa</taxon>
        <taxon>Nematoda</taxon>
        <taxon>Chromadorea</taxon>
        <taxon>Rhabditida</taxon>
        <taxon>Rhabditina</taxon>
        <taxon>Rhabditomorpha</taxon>
        <taxon>Rhabditoidea</taxon>
        <taxon>Rhabditidae</taxon>
        <taxon>Peloderinae</taxon>
        <taxon>Caenorhabditis</taxon>
    </lineage>
</organism>
<evidence type="ECO:0000313" key="2">
    <source>
        <dbReference type="Proteomes" id="UP000008281"/>
    </source>
</evidence>
<gene>
    <name evidence="1" type="ORF">CRE_17025</name>
</gene>
<dbReference type="AlphaFoldDB" id="E3N7W9"/>
<name>E3N7W9_CAERE</name>
<dbReference type="Proteomes" id="UP000008281">
    <property type="component" value="Unassembled WGS sequence"/>
</dbReference>
<accession>E3N7W9</accession>
<dbReference type="HOGENOM" id="CLU_2266224_0_0_1"/>
<sequence length="108" mass="12052">MTPNIPRQEAFINFRSPDAERILDQIAEIASVLIDPDVLNQDVLDACVAMGGLNQQLMNFAEQQAFAMEFEQMLVGMVVMQERSIAAEQREAGNVSSGITCWYSIKQL</sequence>
<evidence type="ECO:0000313" key="1">
    <source>
        <dbReference type="EMBL" id="EFO89215.1"/>
    </source>
</evidence>
<protein>
    <submittedName>
        <fullName evidence="1">Uncharacterized protein</fullName>
    </submittedName>
</protein>
<keyword evidence="2" id="KW-1185">Reference proteome</keyword>
<proteinExistence type="predicted"/>
<dbReference type="EMBL" id="DS268552">
    <property type="protein sequence ID" value="EFO89215.1"/>
    <property type="molecule type" value="Genomic_DNA"/>
</dbReference>